<evidence type="ECO:0000256" key="4">
    <source>
        <dbReference type="ARBA" id="ARBA00022840"/>
    </source>
</evidence>
<evidence type="ECO:0000259" key="5">
    <source>
        <dbReference type="PROSITE" id="PS51194"/>
    </source>
</evidence>
<dbReference type="EMBL" id="HBEA01001749">
    <property type="protein sequence ID" value="CAD8251808.1"/>
    <property type="molecule type" value="Transcribed_RNA"/>
</dbReference>
<feature type="domain" description="Helicase C-terminal" evidence="5">
    <location>
        <begin position="1"/>
        <end position="97"/>
    </location>
</feature>
<evidence type="ECO:0000256" key="2">
    <source>
        <dbReference type="ARBA" id="ARBA00022801"/>
    </source>
</evidence>
<evidence type="ECO:0000256" key="3">
    <source>
        <dbReference type="ARBA" id="ARBA00022806"/>
    </source>
</evidence>
<evidence type="ECO:0000256" key="1">
    <source>
        <dbReference type="ARBA" id="ARBA00022741"/>
    </source>
</evidence>
<dbReference type="InterPro" id="IPR027417">
    <property type="entry name" value="P-loop_NTPase"/>
</dbReference>
<protein>
    <recommendedName>
        <fullName evidence="5">Helicase C-terminal domain-containing protein</fullName>
    </recommendedName>
</protein>
<keyword evidence="1" id="KW-0547">Nucleotide-binding</keyword>
<dbReference type="GO" id="GO:0004386">
    <property type="term" value="F:helicase activity"/>
    <property type="evidence" value="ECO:0007669"/>
    <property type="project" value="UniProtKB-KW"/>
</dbReference>
<dbReference type="AlphaFoldDB" id="A0A7R9U1U5"/>
<proteinExistence type="predicted"/>
<dbReference type="SUPFAM" id="SSF52540">
    <property type="entry name" value="P-loop containing nucleoside triphosphate hydrolases"/>
    <property type="match status" value="1"/>
</dbReference>
<keyword evidence="4" id="KW-0067">ATP-binding</keyword>
<dbReference type="GO" id="GO:0016787">
    <property type="term" value="F:hydrolase activity"/>
    <property type="evidence" value="ECO:0007669"/>
    <property type="project" value="UniProtKB-KW"/>
</dbReference>
<name>A0A7R9U1U5_9STRA</name>
<dbReference type="PANTHER" id="PTHR47960">
    <property type="entry name" value="DEAD-BOX ATP-DEPENDENT RNA HELICASE 50"/>
    <property type="match status" value="1"/>
</dbReference>
<organism evidence="6">
    <name type="scientific">Pinguiococcus pyrenoidosus</name>
    <dbReference type="NCBI Taxonomy" id="172671"/>
    <lineage>
        <taxon>Eukaryota</taxon>
        <taxon>Sar</taxon>
        <taxon>Stramenopiles</taxon>
        <taxon>Ochrophyta</taxon>
        <taxon>Pinguiophyceae</taxon>
        <taxon>Pinguiochrysidales</taxon>
        <taxon>Pinguiochrysidaceae</taxon>
        <taxon>Pinguiococcus</taxon>
    </lineage>
</organism>
<sequence>MKARLGGPHFKAGTRIIVTRHDVIRGIHLDEVPLVIIFDQPKSVDDYFHIAGRTGRQGKRGKVVTLCNYWDAKGMLSWQSMMGTKFEVLNGDRMAES</sequence>
<dbReference type="PROSITE" id="PS51194">
    <property type="entry name" value="HELICASE_CTER"/>
    <property type="match status" value="1"/>
</dbReference>
<gene>
    <name evidence="6" type="ORF">PPYR1160_LOCUS1299</name>
</gene>
<dbReference type="InterPro" id="IPR001650">
    <property type="entry name" value="Helicase_C-like"/>
</dbReference>
<dbReference type="Pfam" id="PF00271">
    <property type="entry name" value="Helicase_C"/>
    <property type="match status" value="1"/>
</dbReference>
<dbReference type="Gene3D" id="3.40.50.300">
    <property type="entry name" value="P-loop containing nucleotide triphosphate hydrolases"/>
    <property type="match status" value="1"/>
</dbReference>
<evidence type="ECO:0000313" key="6">
    <source>
        <dbReference type="EMBL" id="CAD8251808.1"/>
    </source>
</evidence>
<keyword evidence="2" id="KW-0378">Hydrolase</keyword>
<reference evidence="6" key="1">
    <citation type="submission" date="2021-01" db="EMBL/GenBank/DDBJ databases">
        <authorList>
            <person name="Corre E."/>
            <person name="Pelletier E."/>
            <person name="Niang G."/>
            <person name="Scheremetjew M."/>
            <person name="Finn R."/>
            <person name="Kale V."/>
            <person name="Holt S."/>
            <person name="Cochrane G."/>
            <person name="Meng A."/>
            <person name="Brown T."/>
            <person name="Cohen L."/>
        </authorList>
    </citation>
    <scope>NUCLEOTIDE SEQUENCE</scope>
    <source>
        <strain evidence="6">CCMP2078</strain>
    </source>
</reference>
<dbReference type="GO" id="GO:0005524">
    <property type="term" value="F:ATP binding"/>
    <property type="evidence" value="ECO:0007669"/>
    <property type="project" value="UniProtKB-KW"/>
</dbReference>
<accession>A0A7R9U1U5</accession>
<keyword evidence="3" id="KW-0347">Helicase</keyword>